<protein>
    <submittedName>
        <fullName evidence="8">DNA internalization-related competence protein ComEC/Rec2</fullName>
    </submittedName>
</protein>
<proteinExistence type="predicted"/>
<evidence type="ECO:0000256" key="5">
    <source>
        <dbReference type="ARBA" id="ARBA00023136"/>
    </source>
</evidence>
<dbReference type="Proteomes" id="UP000218767">
    <property type="component" value="Unassembled WGS sequence"/>
</dbReference>
<keyword evidence="5 6" id="KW-0472">Membrane</keyword>
<dbReference type="Pfam" id="PF03772">
    <property type="entry name" value="Competence"/>
    <property type="match status" value="1"/>
</dbReference>
<dbReference type="NCBIfam" id="TIGR00360">
    <property type="entry name" value="ComEC_N-term"/>
    <property type="match status" value="1"/>
</dbReference>
<dbReference type="Gene3D" id="3.60.15.10">
    <property type="entry name" value="Ribonuclease Z/Hydroxyacylglutathione hydrolase-like"/>
    <property type="match status" value="1"/>
</dbReference>
<dbReference type="InterPro" id="IPR036866">
    <property type="entry name" value="RibonucZ/Hydroxyglut_hydro"/>
</dbReference>
<dbReference type="Pfam" id="PF13567">
    <property type="entry name" value="DUF4131"/>
    <property type="match status" value="1"/>
</dbReference>
<evidence type="ECO:0000256" key="4">
    <source>
        <dbReference type="ARBA" id="ARBA00022989"/>
    </source>
</evidence>
<name>A0A2A4X2Q4_9GAMM</name>
<sequence>NLLRRLVIGLLLVSLGAGWHLRWANDRLSERLPLILEGETLQVEGVVIGLPERSLIAQQFQFEILRAPSGFFPRKVILNYYGGTTVIPGQYWRLAVRLNRPHGFANPGGFDYEAWLFQQGVSARGYVRDSASNQLIPALSKDVGFYPSVWLHSVRYSLKIKLQRMLAGSQYGGLLMALLLGDRSGISQDSWKLFTATGSNHLFVISGLHIGMISGFVFWLALLVGRLVRIGRLVPAQKFAAFFALVAALMYALLAGFSLPTQRAFIMIAVLICGLFWNTRYQVSFRLLLAMFAVLLLNPLALISSGFWLSFIAVAALLAFAGSSQASVSVEQIEVPLGERVAAVARFLVRPQLIVFIALGVPLIFFTQQLSLLAPVVNIIAIPVVGFLIVPICFASLLVSFVHEPAAILLFSIAHGGIALLIEFMEFLVAWGSSSLQLQVAQPNSWNVLALFFAVLLLLLPKGVCRRGLVIPLMLCVLPIPERLRSSTGEVNILRLHVIDVGQGLAVIVQTRHHALLYDTGANLSPDFNIGSAVVVPALRALGIRSLAAVVVSHGDNDHAGGLSGVEGGMHVERLIGNRKDLKAKLPVALCLDVDDWNWDGVEFRFLQSGLDHSSENNSSCVLQIRSSAGSILLPGDIEREAEAQLARRYGAELASDVLLAPHHGSGSSSSYAFLKRVKPAYVVFSAGYRNSFGHPHGQVAERYTEFASRGFTTSETGMLSLEFGGTRRGESSEGFSKKAAPEDTIVRISEYRKQNSRYWH</sequence>
<keyword evidence="2" id="KW-1003">Cell membrane</keyword>
<reference evidence="9" key="1">
    <citation type="submission" date="2017-08" db="EMBL/GenBank/DDBJ databases">
        <title>A dynamic microbial community with high functional redundancy inhabits the cold, oxic subseafloor aquifer.</title>
        <authorList>
            <person name="Tully B.J."/>
            <person name="Wheat C.G."/>
            <person name="Glazer B.T."/>
            <person name="Huber J.A."/>
        </authorList>
    </citation>
    <scope>NUCLEOTIDE SEQUENCE [LARGE SCALE GENOMIC DNA]</scope>
</reference>
<feature type="transmembrane region" description="Helical" evidence="6">
    <location>
        <begin position="406"/>
        <end position="425"/>
    </location>
</feature>
<dbReference type="CDD" id="cd07731">
    <property type="entry name" value="ComA-like_MBL-fold"/>
    <property type="match status" value="1"/>
</dbReference>
<evidence type="ECO:0000256" key="1">
    <source>
        <dbReference type="ARBA" id="ARBA00004651"/>
    </source>
</evidence>
<dbReference type="InterPro" id="IPR004477">
    <property type="entry name" value="ComEC_N"/>
</dbReference>
<evidence type="ECO:0000256" key="3">
    <source>
        <dbReference type="ARBA" id="ARBA00022692"/>
    </source>
</evidence>
<dbReference type="GO" id="GO:0030420">
    <property type="term" value="P:establishment of competence for transformation"/>
    <property type="evidence" value="ECO:0007669"/>
    <property type="project" value="InterPro"/>
</dbReference>
<dbReference type="PANTHER" id="PTHR30619">
    <property type="entry name" value="DNA INTERNALIZATION/COMPETENCE PROTEIN COMEC/REC2"/>
    <property type="match status" value="1"/>
</dbReference>
<dbReference type="NCBIfam" id="TIGR00361">
    <property type="entry name" value="ComEC_Rec2"/>
    <property type="match status" value="1"/>
</dbReference>
<organism evidence="8 9">
    <name type="scientific">SAR86 cluster bacterium</name>
    <dbReference type="NCBI Taxonomy" id="2030880"/>
    <lineage>
        <taxon>Bacteria</taxon>
        <taxon>Pseudomonadati</taxon>
        <taxon>Pseudomonadota</taxon>
        <taxon>Gammaproteobacteria</taxon>
        <taxon>SAR86 cluster</taxon>
    </lineage>
</organism>
<dbReference type="SMART" id="SM00849">
    <property type="entry name" value="Lactamase_B"/>
    <property type="match status" value="1"/>
</dbReference>
<feature type="domain" description="Metallo-beta-lactamase" evidence="7">
    <location>
        <begin position="503"/>
        <end position="689"/>
    </location>
</feature>
<dbReference type="GO" id="GO:0005886">
    <property type="term" value="C:plasma membrane"/>
    <property type="evidence" value="ECO:0007669"/>
    <property type="project" value="UniProtKB-SubCell"/>
</dbReference>
<gene>
    <name evidence="8" type="ORF">COB20_10710</name>
</gene>
<dbReference type="SUPFAM" id="SSF56281">
    <property type="entry name" value="Metallo-hydrolase/oxidoreductase"/>
    <property type="match status" value="1"/>
</dbReference>
<dbReference type="Pfam" id="PF00753">
    <property type="entry name" value="Lactamase_B"/>
    <property type="match status" value="1"/>
</dbReference>
<evidence type="ECO:0000259" key="7">
    <source>
        <dbReference type="SMART" id="SM00849"/>
    </source>
</evidence>
<accession>A0A2A4X2Q4</accession>
<feature type="transmembrane region" description="Helical" evidence="6">
    <location>
        <begin position="445"/>
        <end position="465"/>
    </location>
</feature>
<feature type="transmembrane region" description="Helical" evidence="6">
    <location>
        <begin position="201"/>
        <end position="224"/>
    </location>
</feature>
<feature type="non-terminal residue" evidence="8">
    <location>
        <position position="1"/>
    </location>
</feature>
<dbReference type="InterPro" id="IPR025405">
    <property type="entry name" value="DUF4131"/>
</dbReference>
<evidence type="ECO:0000313" key="8">
    <source>
        <dbReference type="EMBL" id="PCI76335.1"/>
    </source>
</evidence>
<dbReference type="InterPro" id="IPR001279">
    <property type="entry name" value="Metallo-B-lactamas"/>
</dbReference>
<evidence type="ECO:0000256" key="2">
    <source>
        <dbReference type="ARBA" id="ARBA00022475"/>
    </source>
</evidence>
<dbReference type="AlphaFoldDB" id="A0A2A4X2Q4"/>
<keyword evidence="3 6" id="KW-0812">Transmembrane</keyword>
<dbReference type="EMBL" id="NVUL01000058">
    <property type="protein sequence ID" value="PCI76335.1"/>
    <property type="molecule type" value="Genomic_DNA"/>
</dbReference>
<feature type="transmembrane region" description="Helical" evidence="6">
    <location>
        <begin position="307"/>
        <end position="326"/>
    </location>
</feature>
<evidence type="ECO:0000313" key="9">
    <source>
        <dbReference type="Proteomes" id="UP000218767"/>
    </source>
</evidence>
<evidence type="ECO:0000256" key="6">
    <source>
        <dbReference type="SAM" id="Phobius"/>
    </source>
</evidence>
<dbReference type="PANTHER" id="PTHR30619:SF1">
    <property type="entry name" value="RECOMBINATION PROTEIN 2"/>
    <property type="match status" value="1"/>
</dbReference>
<dbReference type="InterPro" id="IPR035681">
    <property type="entry name" value="ComA-like_MBL"/>
</dbReference>
<feature type="transmembrane region" description="Helical" evidence="6">
    <location>
        <begin position="347"/>
        <end position="366"/>
    </location>
</feature>
<feature type="transmembrane region" description="Helical" evidence="6">
    <location>
        <begin position="372"/>
        <end position="399"/>
    </location>
</feature>
<comment type="caution">
    <text evidence="8">The sequence shown here is derived from an EMBL/GenBank/DDBJ whole genome shotgun (WGS) entry which is preliminary data.</text>
</comment>
<keyword evidence="4 6" id="KW-1133">Transmembrane helix</keyword>
<dbReference type="InterPro" id="IPR052159">
    <property type="entry name" value="Competence_DNA_uptake"/>
</dbReference>
<comment type="subcellular location">
    <subcellularLocation>
        <location evidence="1">Cell membrane</location>
        <topology evidence="1">Multi-pass membrane protein</topology>
    </subcellularLocation>
</comment>
<dbReference type="InterPro" id="IPR004797">
    <property type="entry name" value="Competence_ComEC/Rec2"/>
</dbReference>
<feature type="transmembrane region" description="Helical" evidence="6">
    <location>
        <begin position="236"/>
        <end position="254"/>
    </location>
</feature>